<evidence type="ECO:0000259" key="2">
    <source>
        <dbReference type="PROSITE" id="PS50828"/>
    </source>
</evidence>
<dbReference type="Gene3D" id="3.30.1370.110">
    <property type="match status" value="1"/>
</dbReference>
<dbReference type="STRING" id="106549.A0A540LYX3"/>
<feature type="region of interest" description="Disordered" evidence="1">
    <location>
        <begin position="1"/>
        <end position="24"/>
    </location>
</feature>
<evidence type="ECO:0000313" key="3">
    <source>
        <dbReference type="EMBL" id="TQD91684.1"/>
    </source>
</evidence>
<evidence type="ECO:0000313" key="4">
    <source>
        <dbReference type="Proteomes" id="UP000315295"/>
    </source>
</evidence>
<accession>A0A540LYX3</accession>
<feature type="domain" description="Smr" evidence="2">
    <location>
        <begin position="432"/>
        <end position="506"/>
    </location>
</feature>
<gene>
    <name evidence="3" type="ORF">C1H46_022748</name>
</gene>
<dbReference type="EMBL" id="VIEB01000412">
    <property type="protein sequence ID" value="TQD91684.1"/>
    <property type="molecule type" value="Genomic_DNA"/>
</dbReference>
<dbReference type="Pfam" id="PF01713">
    <property type="entry name" value="Smr"/>
    <property type="match status" value="1"/>
</dbReference>
<feature type="compositionally biased region" description="Low complexity" evidence="1">
    <location>
        <begin position="74"/>
        <end position="97"/>
    </location>
</feature>
<proteinExistence type="predicted"/>
<dbReference type="InterPro" id="IPR036063">
    <property type="entry name" value="Smr_dom_sf"/>
</dbReference>
<dbReference type="Pfam" id="PF08590">
    <property type="entry name" value="DUF1771"/>
    <property type="match status" value="1"/>
</dbReference>
<dbReference type="InterPro" id="IPR056254">
    <property type="entry name" value="At5g58720/SDE5-like_UBA-like"/>
</dbReference>
<dbReference type="Pfam" id="PF24767">
    <property type="entry name" value="UBA_At5g58720"/>
    <property type="match status" value="1"/>
</dbReference>
<dbReference type="Proteomes" id="UP000315295">
    <property type="component" value="Unassembled WGS sequence"/>
</dbReference>
<feature type="region of interest" description="Disordered" evidence="1">
    <location>
        <begin position="63"/>
        <end position="97"/>
    </location>
</feature>
<dbReference type="PANTHER" id="PTHR47676:SF1">
    <property type="entry name" value="SMR DOMAIN-CONTAINING PROTEIN"/>
    <property type="match status" value="1"/>
</dbReference>
<organism evidence="3 4">
    <name type="scientific">Malus baccata</name>
    <name type="common">Siberian crab apple</name>
    <name type="synonym">Pyrus baccata</name>
    <dbReference type="NCBI Taxonomy" id="106549"/>
    <lineage>
        <taxon>Eukaryota</taxon>
        <taxon>Viridiplantae</taxon>
        <taxon>Streptophyta</taxon>
        <taxon>Embryophyta</taxon>
        <taxon>Tracheophyta</taxon>
        <taxon>Spermatophyta</taxon>
        <taxon>Magnoliopsida</taxon>
        <taxon>eudicotyledons</taxon>
        <taxon>Gunneridae</taxon>
        <taxon>Pentapetalae</taxon>
        <taxon>rosids</taxon>
        <taxon>fabids</taxon>
        <taxon>Rosales</taxon>
        <taxon>Rosaceae</taxon>
        <taxon>Amygdaloideae</taxon>
        <taxon>Maleae</taxon>
        <taxon>Malus</taxon>
    </lineage>
</organism>
<dbReference type="AlphaFoldDB" id="A0A540LYX3"/>
<name>A0A540LYX3_MALBA</name>
<feature type="compositionally biased region" description="Basic residues" evidence="1">
    <location>
        <begin position="1"/>
        <end position="12"/>
    </location>
</feature>
<protein>
    <recommendedName>
        <fullName evidence="2">Smr domain-containing protein</fullName>
    </recommendedName>
</protein>
<keyword evidence="4" id="KW-1185">Reference proteome</keyword>
<dbReference type="InterPro" id="IPR055319">
    <property type="entry name" value="At5g58720-like"/>
</dbReference>
<dbReference type="SMART" id="SM01162">
    <property type="entry name" value="DUF1771"/>
    <property type="match status" value="1"/>
</dbReference>
<dbReference type="InterPro" id="IPR013899">
    <property type="entry name" value="DUF1771"/>
</dbReference>
<dbReference type="PANTHER" id="PTHR47676">
    <property type="entry name" value="OS01G0225100 PROTEIN"/>
    <property type="match status" value="1"/>
</dbReference>
<reference evidence="3 4" key="1">
    <citation type="journal article" date="2019" name="G3 (Bethesda)">
        <title>Sequencing of a Wild Apple (Malus baccata) Genome Unravels the Differences Between Cultivated and Wild Apple Species Regarding Disease Resistance and Cold Tolerance.</title>
        <authorList>
            <person name="Chen X."/>
        </authorList>
    </citation>
    <scope>NUCLEOTIDE SEQUENCE [LARGE SCALE GENOMIC DNA]</scope>
    <source>
        <strain evidence="4">cv. Shandingzi</strain>
        <tissue evidence="3">Leaves</tissue>
    </source>
</reference>
<feature type="region of interest" description="Disordered" evidence="1">
    <location>
        <begin position="138"/>
        <end position="160"/>
    </location>
</feature>
<dbReference type="SMART" id="SM00463">
    <property type="entry name" value="SMR"/>
    <property type="match status" value="1"/>
</dbReference>
<sequence length="521" mass="57512">MKHTKRIKKRKSSANPTRVAKEDEEQKVIRALTEVFSSVSLDDAIYAYREADGDANKAAEILERAVAETESSEEPFTSSTTSGGSDAGSSSGSGSSEGFESGCIQNLVSEKGFRGKQKRVVAAAGTVSTVLGKEYVNSIPRRGPTSSEMSKRKGFGNGGAAGEEEAEQFLCSMLGDESDLSLAVVRDVLCQCEYDVEKALDALLEVSSYEQSCSRSDYSMFFKEDSRHPFEQSDALTDRASDCTSHSSEYEQDNIWNYGKVLTNSEAHSPVSPKSTPAELPQKVLESLFNISKSPEYEPKTMNWKNVATKLQSLAPGYNVCTSGAAEAQQDTYVKGDEYHAFRGTAKEHWDSVRSYYQKAATAYSRGAREHAGYLAEQGCPFEYEFKVLFPRGQKPHGQGRIQTKLAQVADERASQEIFKARNKGIENVITIDLHGQHVKQAMKLLKIHLLFGTYAQSVQFLRVITGYGSHDYGKSKLKQSVIELVENEGIQWSEENRGAVLIKLGSHREFSFLDAESDPD</sequence>
<dbReference type="SUPFAM" id="SSF160443">
    <property type="entry name" value="SMR domain-like"/>
    <property type="match status" value="1"/>
</dbReference>
<dbReference type="PROSITE" id="PS50828">
    <property type="entry name" value="SMR"/>
    <property type="match status" value="1"/>
</dbReference>
<comment type="caution">
    <text evidence="3">The sequence shown here is derived from an EMBL/GenBank/DDBJ whole genome shotgun (WGS) entry which is preliminary data.</text>
</comment>
<dbReference type="InterPro" id="IPR002625">
    <property type="entry name" value="Smr_dom"/>
</dbReference>
<evidence type="ECO:0000256" key="1">
    <source>
        <dbReference type="SAM" id="MobiDB-lite"/>
    </source>
</evidence>